<dbReference type="RefSeq" id="WP_196194706.1">
    <property type="nucleotide sequence ID" value="NZ_JADPRT010000006.1"/>
</dbReference>
<keyword evidence="5" id="KW-0560">Oxidoreductase</keyword>
<dbReference type="InterPro" id="IPR036010">
    <property type="entry name" value="2Fe-2S_ferredoxin-like_sf"/>
</dbReference>
<proteinExistence type="predicted"/>
<comment type="cofactor">
    <cofactor evidence="1">
        <name>FAD</name>
        <dbReference type="ChEBI" id="CHEBI:57692"/>
    </cofactor>
</comment>
<dbReference type="Gene3D" id="3.40.50.80">
    <property type="entry name" value="Nucleotide-binding domain of ferredoxin-NADP reductase (FNR) module"/>
    <property type="match status" value="1"/>
</dbReference>
<keyword evidence="7" id="KW-0411">Iron-sulfur</keyword>
<evidence type="ECO:0000259" key="8">
    <source>
        <dbReference type="PROSITE" id="PS51085"/>
    </source>
</evidence>
<evidence type="ECO:0000256" key="3">
    <source>
        <dbReference type="ARBA" id="ARBA00022714"/>
    </source>
</evidence>
<dbReference type="InterPro" id="IPR012675">
    <property type="entry name" value="Beta-grasp_dom_sf"/>
</dbReference>
<dbReference type="InterPro" id="IPR001433">
    <property type="entry name" value="OxRdtase_FAD/NAD-bd"/>
</dbReference>
<comment type="caution">
    <text evidence="10">The sequence shown here is derived from an EMBL/GenBank/DDBJ whole genome shotgun (WGS) entry which is preliminary data.</text>
</comment>
<organism evidence="10 11">
    <name type="scientific">Streptacidiphilus fuscans</name>
    <dbReference type="NCBI Taxonomy" id="2789292"/>
    <lineage>
        <taxon>Bacteria</taxon>
        <taxon>Bacillati</taxon>
        <taxon>Actinomycetota</taxon>
        <taxon>Actinomycetes</taxon>
        <taxon>Kitasatosporales</taxon>
        <taxon>Streptomycetaceae</taxon>
        <taxon>Streptacidiphilus</taxon>
    </lineage>
</organism>
<dbReference type="Gene3D" id="3.10.20.30">
    <property type="match status" value="1"/>
</dbReference>
<dbReference type="GO" id="GO:0046872">
    <property type="term" value="F:metal ion binding"/>
    <property type="evidence" value="ECO:0007669"/>
    <property type="project" value="UniProtKB-KW"/>
</dbReference>
<dbReference type="SUPFAM" id="SSF63380">
    <property type="entry name" value="Riboflavin synthase domain-like"/>
    <property type="match status" value="1"/>
</dbReference>
<dbReference type="AlphaFoldDB" id="A0A931B802"/>
<dbReference type="SUPFAM" id="SSF52343">
    <property type="entry name" value="Ferredoxin reductase-like, C-terminal NADP-linked domain"/>
    <property type="match status" value="1"/>
</dbReference>
<dbReference type="GO" id="GO:0051537">
    <property type="term" value="F:2 iron, 2 sulfur cluster binding"/>
    <property type="evidence" value="ECO:0007669"/>
    <property type="project" value="UniProtKB-KW"/>
</dbReference>
<dbReference type="Pfam" id="PF00175">
    <property type="entry name" value="NAD_binding_1"/>
    <property type="match status" value="1"/>
</dbReference>
<keyword evidence="6" id="KW-0408">Iron</keyword>
<dbReference type="EMBL" id="JADPRT010000006">
    <property type="protein sequence ID" value="MBF9069518.1"/>
    <property type="molecule type" value="Genomic_DNA"/>
</dbReference>
<dbReference type="InterPro" id="IPR039261">
    <property type="entry name" value="FNR_nucleotide-bd"/>
</dbReference>
<protein>
    <submittedName>
        <fullName evidence="10">Oxidoreductase</fullName>
    </submittedName>
</protein>
<dbReference type="GO" id="GO:0016491">
    <property type="term" value="F:oxidoreductase activity"/>
    <property type="evidence" value="ECO:0007669"/>
    <property type="project" value="UniProtKB-KW"/>
</dbReference>
<dbReference type="InterPro" id="IPR017927">
    <property type="entry name" value="FAD-bd_FR_type"/>
</dbReference>
<evidence type="ECO:0000256" key="1">
    <source>
        <dbReference type="ARBA" id="ARBA00001974"/>
    </source>
</evidence>
<dbReference type="InterPro" id="IPR017938">
    <property type="entry name" value="Riboflavin_synthase-like_b-brl"/>
</dbReference>
<dbReference type="Proteomes" id="UP000657385">
    <property type="component" value="Unassembled WGS sequence"/>
</dbReference>
<name>A0A931B802_9ACTN</name>
<dbReference type="PROSITE" id="PS51085">
    <property type="entry name" value="2FE2S_FER_2"/>
    <property type="match status" value="1"/>
</dbReference>
<dbReference type="SUPFAM" id="SSF54292">
    <property type="entry name" value="2Fe-2S ferredoxin-like"/>
    <property type="match status" value="1"/>
</dbReference>
<feature type="domain" description="2Fe-2S ferredoxin-type" evidence="8">
    <location>
        <begin position="236"/>
        <end position="323"/>
    </location>
</feature>
<dbReference type="PROSITE" id="PS51384">
    <property type="entry name" value="FAD_FR"/>
    <property type="match status" value="1"/>
</dbReference>
<dbReference type="PANTHER" id="PTHR47354:SF1">
    <property type="entry name" value="CARNITINE MONOOXYGENASE REDUCTASE SUBUNIT"/>
    <property type="match status" value="1"/>
</dbReference>
<evidence type="ECO:0000313" key="11">
    <source>
        <dbReference type="Proteomes" id="UP000657385"/>
    </source>
</evidence>
<evidence type="ECO:0000256" key="7">
    <source>
        <dbReference type="ARBA" id="ARBA00023014"/>
    </source>
</evidence>
<dbReference type="PRINTS" id="PR00409">
    <property type="entry name" value="PHDIOXRDTASE"/>
</dbReference>
<sequence length="323" mass="34768">MSRSEEYDLDLLVHRTTWEADGVLSVELVHPEGEALPAWTPGAHIDLHVGAHVRQYSLCSDPADASRWRIGVLREPSSRGGSAHVHDTLRPGQTVTVRGPRNHFELDHDVERYLFVAGGIGITPLLAMARDAARRGVPWRLVHGGRRRDSMAFGAELRALAEQSSGAGVEGAVEFVPEDECGRIDLDSLLTDLAPGTQVYCCGPEPLLAAVEQRCDARTERFAAPAAAPVDPSGEAAFEVVCNRSGRTVTVAPDCSTLEALETAGIPVNSSCRDGICGTCETPVLDGEVEHRDFLLTDEEKAAGKSMMLCVSRARSARLVLDL</sequence>
<dbReference type="Pfam" id="PF00111">
    <property type="entry name" value="Fer2"/>
    <property type="match status" value="1"/>
</dbReference>
<evidence type="ECO:0000259" key="9">
    <source>
        <dbReference type="PROSITE" id="PS51384"/>
    </source>
</evidence>
<dbReference type="Gene3D" id="2.40.30.10">
    <property type="entry name" value="Translation factors"/>
    <property type="match status" value="1"/>
</dbReference>
<evidence type="ECO:0000256" key="6">
    <source>
        <dbReference type="ARBA" id="ARBA00023004"/>
    </source>
</evidence>
<evidence type="ECO:0000313" key="10">
    <source>
        <dbReference type="EMBL" id="MBF9069518.1"/>
    </source>
</evidence>
<evidence type="ECO:0000256" key="2">
    <source>
        <dbReference type="ARBA" id="ARBA00022630"/>
    </source>
</evidence>
<dbReference type="PANTHER" id="PTHR47354">
    <property type="entry name" value="NADH OXIDOREDUCTASE HCR"/>
    <property type="match status" value="1"/>
</dbReference>
<dbReference type="PROSITE" id="PS00197">
    <property type="entry name" value="2FE2S_FER_1"/>
    <property type="match status" value="1"/>
</dbReference>
<dbReference type="InterPro" id="IPR050415">
    <property type="entry name" value="MRET"/>
</dbReference>
<evidence type="ECO:0000256" key="4">
    <source>
        <dbReference type="ARBA" id="ARBA00022723"/>
    </source>
</evidence>
<dbReference type="InterPro" id="IPR001041">
    <property type="entry name" value="2Fe-2S_ferredoxin-type"/>
</dbReference>
<gene>
    <name evidence="10" type="ORF">I2501_15955</name>
</gene>
<dbReference type="InterPro" id="IPR006058">
    <property type="entry name" value="2Fe2S_fd_BS"/>
</dbReference>
<dbReference type="CDD" id="cd00207">
    <property type="entry name" value="fer2"/>
    <property type="match status" value="1"/>
</dbReference>
<keyword evidence="2" id="KW-0285">Flavoprotein</keyword>
<keyword evidence="11" id="KW-1185">Reference proteome</keyword>
<keyword evidence="3" id="KW-0001">2Fe-2S</keyword>
<evidence type="ECO:0000256" key="5">
    <source>
        <dbReference type="ARBA" id="ARBA00023002"/>
    </source>
</evidence>
<keyword evidence="4" id="KW-0479">Metal-binding</keyword>
<feature type="domain" description="FAD-binding FR-type" evidence="9">
    <location>
        <begin position="6"/>
        <end position="107"/>
    </location>
</feature>
<reference evidence="10" key="1">
    <citation type="submission" date="2020-11" db="EMBL/GenBank/DDBJ databases">
        <title>Isolation and identification of active actinomycetes.</title>
        <authorList>
            <person name="Yu B."/>
        </authorList>
    </citation>
    <scope>NUCLEOTIDE SEQUENCE</scope>
    <source>
        <strain evidence="10">NEAU-YB345</strain>
    </source>
</reference>
<accession>A0A931B802</accession>
<dbReference type="CDD" id="cd06185">
    <property type="entry name" value="PDR_like"/>
    <property type="match status" value="1"/>
</dbReference>